<dbReference type="CDD" id="cd11713">
    <property type="entry name" value="GINS_A_psf3"/>
    <property type="match status" value="1"/>
</dbReference>
<dbReference type="InterPro" id="IPR006867">
    <property type="entry name" value="DUF632"/>
</dbReference>
<evidence type="ECO:0000259" key="6">
    <source>
        <dbReference type="Pfam" id="PF04782"/>
    </source>
</evidence>
<dbReference type="SUPFAM" id="SSF52540">
    <property type="entry name" value="P-loop containing nucleoside triphosphate hydrolases"/>
    <property type="match status" value="1"/>
</dbReference>
<evidence type="ECO:0000313" key="8">
    <source>
        <dbReference type="EMBL" id="KAG5522694.1"/>
    </source>
</evidence>
<feature type="region of interest" description="Disordered" evidence="4">
    <location>
        <begin position="1"/>
        <end position="24"/>
    </location>
</feature>
<evidence type="ECO:0000256" key="4">
    <source>
        <dbReference type="SAM" id="MobiDB-lite"/>
    </source>
</evidence>
<dbReference type="AlphaFoldDB" id="A0AAV6I7H9"/>
<dbReference type="FunFam" id="3.40.50.300:FF:003803">
    <property type="entry name" value="Uncharacterized protein"/>
    <property type="match status" value="1"/>
</dbReference>
<name>A0AAV6I7H9_9ERIC</name>
<evidence type="ECO:0000259" key="5">
    <source>
        <dbReference type="Pfam" id="PF00004"/>
    </source>
</evidence>
<dbReference type="EMBL" id="JACTNZ010000012">
    <property type="protein sequence ID" value="KAG5522694.1"/>
    <property type="molecule type" value="Genomic_DNA"/>
</dbReference>
<dbReference type="Pfam" id="PF16450">
    <property type="entry name" value="Prot_ATP_ID_OB_C"/>
    <property type="match status" value="1"/>
</dbReference>
<comment type="caution">
    <text evidence="8">The sequence shown here is derived from an EMBL/GenBank/DDBJ whole genome shotgun (WGS) entry which is preliminary data.</text>
</comment>
<dbReference type="Pfam" id="PF00004">
    <property type="entry name" value="AAA"/>
    <property type="match status" value="1"/>
</dbReference>
<dbReference type="InterPro" id="IPR003959">
    <property type="entry name" value="ATPase_AAA_core"/>
</dbReference>
<keyword evidence="2 3" id="KW-0067">ATP-binding</keyword>
<dbReference type="InterPro" id="IPR036224">
    <property type="entry name" value="GINS_bundle-like_dom_sf"/>
</dbReference>
<dbReference type="GO" id="GO:0016887">
    <property type="term" value="F:ATP hydrolysis activity"/>
    <property type="evidence" value="ECO:0007669"/>
    <property type="project" value="InterPro"/>
</dbReference>
<dbReference type="Gene3D" id="3.40.50.300">
    <property type="entry name" value="P-loop containing nucleotide triphosphate hydrolases"/>
    <property type="match status" value="1"/>
</dbReference>
<dbReference type="InterPro" id="IPR027417">
    <property type="entry name" value="P-loop_NTPase"/>
</dbReference>
<feature type="compositionally biased region" description="Polar residues" evidence="4">
    <location>
        <begin position="1"/>
        <end position="10"/>
    </location>
</feature>
<dbReference type="Gene3D" id="2.40.50.140">
    <property type="entry name" value="Nucleic acid-binding proteins"/>
    <property type="match status" value="1"/>
</dbReference>
<keyword evidence="9" id="KW-1185">Reference proteome</keyword>
<evidence type="ECO:0000259" key="7">
    <source>
        <dbReference type="Pfam" id="PF16450"/>
    </source>
</evidence>
<accession>A0AAV6I7H9</accession>
<feature type="compositionally biased region" description="Low complexity" evidence="4">
    <location>
        <begin position="409"/>
        <end position="425"/>
    </location>
</feature>
<dbReference type="InterPro" id="IPR050221">
    <property type="entry name" value="26S_Proteasome_ATPase"/>
</dbReference>
<dbReference type="InterPro" id="IPR012340">
    <property type="entry name" value="NA-bd_OB-fold"/>
</dbReference>
<dbReference type="Gene3D" id="1.20.58.2050">
    <property type="match status" value="1"/>
</dbReference>
<dbReference type="SUPFAM" id="SSF158573">
    <property type="entry name" value="GINS helical bundle-like"/>
    <property type="match status" value="1"/>
</dbReference>
<organism evidence="8 9">
    <name type="scientific">Rhododendron griersonianum</name>
    <dbReference type="NCBI Taxonomy" id="479676"/>
    <lineage>
        <taxon>Eukaryota</taxon>
        <taxon>Viridiplantae</taxon>
        <taxon>Streptophyta</taxon>
        <taxon>Embryophyta</taxon>
        <taxon>Tracheophyta</taxon>
        <taxon>Spermatophyta</taxon>
        <taxon>Magnoliopsida</taxon>
        <taxon>eudicotyledons</taxon>
        <taxon>Gunneridae</taxon>
        <taxon>Pentapetalae</taxon>
        <taxon>asterids</taxon>
        <taxon>Ericales</taxon>
        <taxon>Ericaceae</taxon>
        <taxon>Ericoideae</taxon>
        <taxon>Rhodoreae</taxon>
        <taxon>Rhododendron</taxon>
    </lineage>
</organism>
<reference evidence="8" key="1">
    <citation type="submission" date="2020-08" db="EMBL/GenBank/DDBJ databases">
        <title>Plant Genome Project.</title>
        <authorList>
            <person name="Zhang R.-G."/>
        </authorList>
    </citation>
    <scope>NUCLEOTIDE SEQUENCE</scope>
    <source>
        <strain evidence="8">WSP0</strain>
        <tissue evidence="8">Leaf</tissue>
    </source>
</reference>
<evidence type="ECO:0000256" key="2">
    <source>
        <dbReference type="ARBA" id="ARBA00022840"/>
    </source>
</evidence>
<protein>
    <submittedName>
        <fullName evidence="8">Uncharacterized protein</fullName>
    </submittedName>
</protein>
<evidence type="ECO:0000256" key="3">
    <source>
        <dbReference type="RuleBase" id="RU003651"/>
    </source>
</evidence>
<keyword evidence="1 3" id="KW-0547">Nucleotide-binding</keyword>
<feature type="domain" description="DUF632" evidence="6">
    <location>
        <begin position="438"/>
        <end position="489"/>
    </location>
</feature>
<dbReference type="InterPro" id="IPR003960">
    <property type="entry name" value="ATPase_AAA_CS"/>
</dbReference>
<dbReference type="Proteomes" id="UP000823749">
    <property type="component" value="Chromosome 12"/>
</dbReference>
<gene>
    <name evidence="8" type="ORF">RHGRI_034736</name>
</gene>
<dbReference type="PANTHER" id="PTHR23073">
    <property type="entry name" value="26S PROTEASOME REGULATORY SUBUNIT"/>
    <property type="match status" value="1"/>
</dbReference>
<sequence length="587" mass="64998">MDQGPGSLNRQPAPPARVGRKQRKKKGFEPELLLPTLAPLADCKLKFSQLEYIKEFLIIEQLFLVEQEYVFEEYREDIDDIRGSPMIVGSLKEMIDEKHGIVSSSLGPEYYVGIMSFVDKNQLEPGCEILMNEELAIVGVLQEEINPMVSEMKVDKAPLESYADIGGLDSQIEEIKEDLSNCLLHIQSFLKTLAVANSTSATFLHIVASELIQKDLGDGAKLVREIFKVARNLSPTIVFIDEIDAVCTKRYDARSGGEREIQRTMLELLNQLDGFDSRGDVKVILATNKIGNLDPALLRPGRIDRKIEFPLPDIKTRRRIFKVHSSRMTFADDVNLEKFIMNKDEISGADIKAICTQRCQTGRVGTARTGTTRLNVARHGPGHGHGPGTARYDTVLVSTWTGTGPSGPQPQAFSSRSSPFSSQSPPFAPEYTLGLQSKDIEHRFFRASESGKEVSRMLEASKIRVGYSDAKGGSAVSDFLAALRLTCCRGNAVLVSHGCLILMDSSSDKSIAFLLLAAFQTRYKEVLIKAQTAALAVAPKFLTILTKEETKLYEAAQSSMAAFKKWRMGGPRFQKASVLGRKRRPSD</sequence>
<feature type="region of interest" description="Disordered" evidence="4">
    <location>
        <begin position="401"/>
        <end position="425"/>
    </location>
</feature>
<dbReference type="Pfam" id="PF04782">
    <property type="entry name" value="DUF632"/>
    <property type="match status" value="1"/>
</dbReference>
<feature type="domain" description="ATPase AAA-type core" evidence="5">
    <location>
        <begin position="194"/>
        <end position="311"/>
    </location>
</feature>
<dbReference type="GO" id="GO:0005524">
    <property type="term" value="F:ATP binding"/>
    <property type="evidence" value="ECO:0007669"/>
    <property type="project" value="UniProtKB-KW"/>
</dbReference>
<dbReference type="Gene3D" id="1.10.8.60">
    <property type="match status" value="1"/>
</dbReference>
<comment type="similarity">
    <text evidence="3">Belongs to the AAA ATPase family.</text>
</comment>
<dbReference type="InterPro" id="IPR038437">
    <property type="entry name" value="GINS_Psf3_sf"/>
</dbReference>
<evidence type="ECO:0000313" key="9">
    <source>
        <dbReference type="Proteomes" id="UP000823749"/>
    </source>
</evidence>
<proteinExistence type="inferred from homology"/>
<evidence type="ECO:0000256" key="1">
    <source>
        <dbReference type="ARBA" id="ARBA00022741"/>
    </source>
</evidence>
<dbReference type="InterPro" id="IPR032501">
    <property type="entry name" value="Prot_ATP_ID_OB_2nd"/>
</dbReference>
<dbReference type="PROSITE" id="PS00674">
    <property type="entry name" value="AAA"/>
    <property type="match status" value="1"/>
</dbReference>
<feature type="domain" description="Proteasomal ATPase second OB" evidence="7">
    <location>
        <begin position="88"/>
        <end position="132"/>
    </location>
</feature>